<sequence length="348" mass="37827">MTGVPLMTRHAKHLFNLFITLFRSNDDLYEAITSLDGGNMELLAAGLPGPNSTRIAFTLAAAQQLKAYGLDNAALFDELTRRFPARAALIAAVRREYLGGLAEETELSPSSPEAVPPTDVDIAAQEKIMGDRPTFLDVDYLAQGARTASAVVKLRMRFAAAWYSGTAFLVAPGRLLTAHHNLVLHNGQIADEVTAQFDYERAWDGPEPEGQVVPCRIDTIRGEAADDWAVIDLPAPQNDRPLVLFSETPAKAGDRVAIIQHPNGLVKQVALHNNLVTFADATRLQYLTDTLPGSSGAPVFDSRWRVVGLHHAGGDLNIPGTKQLVYRNQGISIGLVRDRLASHRLTPD</sequence>
<evidence type="ECO:0000256" key="2">
    <source>
        <dbReference type="ARBA" id="ARBA00022670"/>
    </source>
</evidence>
<evidence type="ECO:0000313" key="7">
    <source>
        <dbReference type="EMBL" id="PJR08738.1"/>
    </source>
</evidence>
<evidence type="ECO:0000256" key="6">
    <source>
        <dbReference type="RuleBase" id="RU004296"/>
    </source>
</evidence>
<comment type="similarity">
    <text evidence="1 6">Belongs to the peptidase S1B family.</text>
</comment>
<dbReference type="EC" id="3.4.21.-" evidence="6"/>
<organism evidence="7 8">
    <name type="scientific">Rhizobium meliloti</name>
    <name type="common">Ensifer meliloti</name>
    <name type="synonym">Sinorhizobium meliloti</name>
    <dbReference type="NCBI Taxonomy" id="382"/>
    <lineage>
        <taxon>Bacteria</taxon>
        <taxon>Pseudomonadati</taxon>
        <taxon>Pseudomonadota</taxon>
        <taxon>Alphaproteobacteria</taxon>
        <taxon>Hyphomicrobiales</taxon>
        <taxon>Rhizobiaceae</taxon>
        <taxon>Sinorhizobium/Ensifer group</taxon>
        <taxon>Sinorhizobium</taxon>
    </lineage>
</organism>
<dbReference type="PRINTS" id="PR00839">
    <property type="entry name" value="V8PROTEASE"/>
</dbReference>
<dbReference type="Gene3D" id="2.40.10.10">
    <property type="entry name" value="Trypsin-like serine proteases"/>
    <property type="match status" value="2"/>
</dbReference>
<keyword evidence="5 6" id="KW-0720">Serine protease</keyword>
<keyword evidence="3" id="KW-0732">Signal</keyword>
<dbReference type="AlphaFoldDB" id="A0A2J0YT16"/>
<comment type="caution">
    <text evidence="7">The sequence shown here is derived from an EMBL/GenBank/DDBJ whole genome shotgun (WGS) entry which is preliminary data.</text>
</comment>
<accession>A0A2J0YT16</accession>
<dbReference type="Proteomes" id="UP000231987">
    <property type="component" value="Unassembled WGS sequence"/>
</dbReference>
<dbReference type="InterPro" id="IPR043504">
    <property type="entry name" value="Peptidase_S1_PA_chymotrypsin"/>
</dbReference>
<dbReference type="SUPFAM" id="SSF50494">
    <property type="entry name" value="Trypsin-like serine proteases"/>
    <property type="match status" value="1"/>
</dbReference>
<protein>
    <recommendedName>
        <fullName evidence="6">Serine protease</fullName>
        <ecNumber evidence="6">3.4.21.-</ecNumber>
    </recommendedName>
</protein>
<dbReference type="GO" id="GO:0006508">
    <property type="term" value="P:proteolysis"/>
    <property type="evidence" value="ECO:0007669"/>
    <property type="project" value="UniProtKB-KW"/>
</dbReference>
<dbReference type="GO" id="GO:0008236">
    <property type="term" value="F:serine-type peptidase activity"/>
    <property type="evidence" value="ECO:0007669"/>
    <property type="project" value="UniProtKB-KW"/>
</dbReference>
<dbReference type="InterPro" id="IPR008256">
    <property type="entry name" value="Peptidase_S1B"/>
</dbReference>
<gene>
    <name evidence="7" type="ORF">CEJ86_32485</name>
</gene>
<dbReference type="InterPro" id="IPR009003">
    <property type="entry name" value="Peptidase_S1_PA"/>
</dbReference>
<keyword evidence="4 6" id="KW-0378">Hydrolase</keyword>
<name>A0A2J0YT16_RHIML</name>
<evidence type="ECO:0000313" key="8">
    <source>
        <dbReference type="Proteomes" id="UP000231987"/>
    </source>
</evidence>
<proteinExistence type="inferred from homology"/>
<reference evidence="7 8" key="1">
    <citation type="submission" date="2017-06" db="EMBL/GenBank/DDBJ databases">
        <title>Ensifer strains isolated from leguminous trees and herbs display diverse denitrification phenotypes with some acting as strong N2O sinks.</title>
        <authorList>
            <person name="Woliy K."/>
            <person name="Mania D."/>
            <person name="Bakken L.R."/>
            <person name="Frostegard A."/>
        </authorList>
    </citation>
    <scope>NUCLEOTIDE SEQUENCE [LARGE SCALE GENOMIC DNA]</scope>
    <source>
        <strain evidence="7 8">AC50a</strain>
    </source>
</reference>
<dbReference type="PANTHER" id="PTHR36234">
    <property type="entry name" value="LYSYL ENDOPEPTIDASE"/>
    <property type="match status" value="1"/>
</dbReference>
<evidence type="ECO:0000256" key="5">
    <source>
        <dbReference type="ARBA" id="ARBA00022825"/>
    </source>
</evidence>
<evidence type="ECO:0000256" key="4">
    <source>
        <dbReference type="ARBA" id="ARBA00022801"/>
    </source>
</evidence>
<evidence type="ECO:0000256" key="3">
    <source>
        <dbReference type="ARBA" id="ARBA00022729"/>
    </source>
</evidence>
<keyword evidence="2 6" id="KW-0645">Protease</keyword>
<dbReference type="Pfam" id="PF13365">
    <property type="entry name" value="Trypsin_2"/>
    <property type="match status" value="1"/>
</dbReference>
<dbReference type="PANTHER" id="PTHR36234:SF5">
    <property type="entry name" value="LYSYL ENDOPEPTIDASE"/>
    <property type="match status" value="1"/>
</dbReference>
<evidence type="ECO:0000256" key="1">
    <source>
        <dbReference type="ARBA" id="ARBA00008764"/>
    </source>
</evidence>
<dbReference type="EMBL" id="NJGD01000038">
    <property type="protein sequence ID" value="PJR08738.1"/>
    <property type="molecule type" value="Genomic_DNA"/>
</dbReference>